<name>A0ABZ3CY18_9GAMM</name>
<dbReference type="PANTHER" id="PTHR16943:SF8">
    <property type="entry name" value="2-METHYLCITRATE DEHYDRATASE"/>
    <property type="match status" value="1"/>
</dbReference>
<protein>
    <submittedName>
        <fullName evidence="4">MmgE/PrpD family protein</fullName>
    </submittedName>
</protein>
<sequence length="455" mass="49036">MTLSQQLAARIVALTYEDLPATAIDNAKTAILDTLGCALAGAREHAVDTLMATPGMATSGECSLMGRSERLDLLSAALINGCAAHALDFDDVNTAMGGHPSAPLLAGLLPLAEELDSSGRTLLLSFIAGFETETRLARAVNFYHYDLGWHPTATLGVFGTAAACAKLLNLSANRTATALSICVSLASGVKANFGTMTKPFHVGHAARHGVMAALMARQGFSASLDAFEHRQGFFNVFNGEGNYHANRVLENWAAPLDIVTPGIGIKLYPCCDSTHASIDAVRLLQGEQAFDVTDVERVVVTIHPLRLTHVDRPILRSATDAKFSVQYCITRTLLDGRIDFDSFTEHAYENEAVKSLMAKVETRPHAHSAPTPEGNYLTELCIVLRDGSQRFKRLDRPLGRHAEEPAPTAMIRAKFDRCTAHVLSAEAGSRLHDTVMGLETLMRVSELTAQARSTE</sequence>
<organism evidence="4 5">
    <name type="scientific">Salinicola lusitanus</name>
    <dbReference type="NCBI Taxonomy" id="1949085"/>
    <lineage>
        <taxon>Bacteria</taxon>
        <taxon>Pseudomonadati</taxon>
        <taxon>Pseudomonadota</taxon>
        <taxon>Gammaproteobacteria</taxon>
        <taxon>Oceanospirillales</taxon>
        <taxon>Halomonadaceae</taxon>
        <taxon>Salinicola</taxon>
    </lineage>
</organism>
<dbReference type="InterPro" id="IPR042188">
    <property type="entry name" value="MmgE/PrpD_sf_2"/>
</dbReference>
<accession>A0ABZ3CY18</accession>
<dbReference type="Gene3D" id="1.10.4100.10">
    <property type="entry name" value="2-methylcitrate dehydratase PrpD"/>
    <property type="match status" value="1"/>
</dbReference>
<evidence type="ECO:0000313" key="4">
    <source>
        <dbReference type="EMBL" id="XAD56012.1"/>
    </source>
</evidence>
<dbReference type="RefSeq" id="WP_342596199.1">
    <property type="nucleotide sequence ID" value="NZ_CP151919.1"/>
</dbReference>
<dbReference type="InterPro" id="IPR042183">
    <property type="entry name" value="MmgE/PrpD_sf_1"/>
</dbReference>
<evidence type="ECO:0000256" key="1">
    <source>
        <dbReference type="ARBA" id="ARBA00006174"/>
    </source>
</evidence>
<dbReference type="Pfam" id="PF03972">
    <property type="entry name" value="MmgE_PrpD_N"/>
    <property type="match status" value="1"/>
</dbReference>
<dbReference type="SUPFAM" id="SSF103378">
    <property type="entry name" value="2-methylcitrate dehydratase PrpD"/>
    <property type="match status" value="1"/>
</dbReference>
<evidence type="ECO:0000259" key="2">
    <source>
        <dbReference type="Pfam" id="PF03972"/>
    </source>
</evidence>
<dbReference type="InterPro" id="IPR005656">
    <property type="entry name" value="MmgE_PrpD"/>
</dbReference>
<dbReference type="EMBL" id="CP151919">
    <property type="protein sequence ID" value="XAD56012.1"/>
    <property type="molecule type" value="Genomic_DNA"/>
</dbReference>
<dbReference type="Proteomes" id="UP001453229">
    <property type="component" value="Chromosome"/>
</dbReference>
<dbReference type="PANTHER" id="PTHR16943">
    <property type="entry name" value="2-METHYLCITRATE DEHYDRATASE-RELATED"/>
    <property type="match status" value="1"/>
</dbReference>
<reference evidence="4 5" key="1">
    <citation type="submission" date="2024-04" db="EMBL/GenBank/DDBJ databases">
        <title>Salinicola lusitanus LLJ914,a marine bacterium isolated from the Okinawa Trough.</title>
        <authorList>
            <person name="Li J."/>
        </authorList>
    </citation>
    <scope>NUCLEOTIDE SEQUENCE [LARGE SCALE GENOMIC DNA]</scope>
    <source>
        <strain evidence="4 5">LLJ914</strain>
    </source>
</reference>
<comment type="similarity">
    <text evidence="1">Belongs to the PrpD family.</text>
</comment>
<dbReference type="Gene3D" id="3.30.1330.120">
    <property type="entry name" value="2-methylcitrate dehydratase PrpD"/>
    <property type="match status" value="1"/>
</dbReference>
<feature type="domain" description="MmgE/PrpD C-terminal" evidence="3">
    <location>
        <begin position="268"/>
        <end position="433"/>
    </location>
</feature>
<evidence type="ECO:0000259" key="3">
    <source>
        <dbReference type="Pfam" id="PF19305"/>
    </source>
</evidence>
<keyword evidence="5" id="KW-1185">Reference proteome</keyword>
<dbReference type="InterPro" id="IPR045337">
    <property type="entry name" value="MmgE_PrpD_C"/>
</dbReference>
<gene>
    <name evidence="4" type="ORF">AAGT95_08505</name>
</gene>
<dbReference type="InterPro" id="IPR036148">
    <property type="entry name" value="MmgE/PrpD_sf"/>
</dbReference>
<evidence type="ECO:0000313" key="5">
    <source>
        <dbReference type="Proteomes" id="UP001453229"/>
    </source>
</evidence>
<feature type="domain" description="MmgE/PrpD N-terminal" evidence="2">
    <location>
        <begin position="5"/>
        <end position="242"/>
    </location>
</feature>
<proteinExistence type="inferred from homology"/>
<dbReference type="Pfam" id="PF19305">
    <property type="entry name" value="MmgE_PrpD_C"/>
    <property type="match status" value="1"/>
</dbReference>
<dbReference type="InterPro" id="IPR045336">
    <property type="entry name" value="MmgE_PrpD_N"/>
</dbReference>